<dbReference type="GO" id="GO:0043565">
    <property type="term" value="F:sequence-specific DNA binding"/>
    <property type="evidence" value="ECO:0007669"/>
    <property type="project" value="UniProtKB-ARBA"/>
</dbReference>
<dbReference type="Ensembl" id="ENSSSCT00065041696.1">
    <property type="protein sequence ID" value="ENSSSCP00065017687.1"/>
    <property type="gene ID" value="ENSSSCG00065030840.1"/>
</dbReference>
<dbReference type="SMART" id="SM00355">
    <property type="entry name" value="ZnF_C2H2"/>
    <property type="match status" value="4"/>
</dbReference>
<dbReference type="SUPFAM" id="SSF47353">
    <property type="entry name" value="Retrovirus capsid dimerization domain-like"/>
    <property type="match status" value="1"/>
</dbReference>
<dbReference type="SUPFAM" id="SSF57667">
    <property type="entry name" value="beta-beta-alpha zinc fingers"/>
    <property type="match status" value="2"/>
</dbReference>
<evidence type="ECO:0000313" key="17">
    <source>
        <dbReference type="Proteomes" id="UP000314985"/>
    </source>
</evidence>
<evidence type="ECO:0000256" key="11">
    <source>
        <dbReference type="PROSITE-ProRule" id="PRU00042"/>
    </source>
</evidence>
<sequence>MDLDLRLSFQGEPSRNDPGSENLALKASQGYVIRDGEGISEFPNTRLSLFQNSSNSFARRELQRLYNLFHSWLQPEKRSKDEMISCLVLEQFVINGHCSDRSTLQEKWNASGRNLEKFMEDLTDDGMKQPGFVHVHMQGQEALFSENMPLREVLVHFRKHLATATPRGENTKAPLWTPRDASLETGQESEGKECGGNTSRKTCPVTESLTWQGSQTPFLLIIPEETCPGLEEAGVSPENPLGSRTAEPGLAVSQEGSPEGPFGGDVHLEAEPGFLSRPDQVTLEPVSAHPSLEGNPARGKSPEGLPGAQKVFPCEKCSQVFRYLSRLKVHQRRHNDERPFVCAKCKKGFFQTSDLRVHQRIHTKEKPFRCSTCKRPFSHKTNLRAHERIHTGEKPYLCSLCQRRYRQSSTYNRHLKSHQKLALKGDLSGVPVVAQRKRI</sequence>
<dbReference type="ExpressionAtlas" id="A0A4X1SMN9">
    <property type="expression patterns" value="baseline and differential"/>
</dbReference>
<dbReference type="SMART" id="SM00431">
    <property type="entry name" value="SCAN"/>
    <property type="match status" value="1"/>
</dbReference>
<dbReference type="Gene3D" id="1.10.4020.10">
    <property type="entry name" value="DNA breaking-rejoining enzymes"/>
    <property type="match status" value="1"/>
</dbReference>
<dbReference type="Proteomes" id="UP000694727">
    <property type="component" value="Unplaced"/>
</dbReference>
<dbReference type="FunFam" id="3.30.160.60:FF:000100">
    <property type="entry name" value="Zinc finger 45-like"/>
    <property type="match status" value="1"/>
</dbReference>
<organism evidence="16 17">
    <name type="scientific">Sus scrofa</name>
    <name type="common">Pig</name>
    <dbReference type="NCBI Taxonomy" id="9823"/>
    <lineage>
        <taxon>Eukaryota</taxon>
        <taxon>Metazoa</taxon>
        <taxon>Chordata</taxon>
        <taxon>Craniata</taxon>
        <taxon>Vertebrata</taxon>
        <taxon>Euteleostomi</taxon>
        <taxon>Mammalia</taxon>
        <taxon>Eutheria</taxon>
        <taxon>Laurasiatheria</taxon>
        <taxon>Artiodactyla</taxon>
        <taxon>Suina</taxon>
        <taxon>Suidae</taxon>
        <taxon>Sus</taxon>
    </lineage>
</organism>
<dbReference type="Ensembl" id="ENSSSCT00030019666.1">
    <property type="protein sequence ID" value="ENSSSCP00030008750.1"/>
    <property type="gene ID" value="ENSSSCG00030014293.1"/>
</dbReference>
<feature type="domain" description="C2H2-type" evidence="14">
    <location>
        <begin position="312"/>
        <end position="339"/>
    </location>
</feature>
<evidence type="ECO:0000256" key="5">
    <source>
        <dbReference type="ARBA" id="ARBA00023015"/>
    </source>
</evidence>
<dbReference type="Ensembl" id="ENSSSCT00045023855.1">
    <property type="protein sequence ID" value="ENSSSCP00045016451.1"/>
    <property type="gene ID" value="ENSSSCG00045013982.1"/>
</dbReference>
<reference evidence="16" key="2">
    <citation type="submission" date="2025-05" db="UniProtKB">
        <authorList>
            <consortium name="Ensembl"/>
        </authorList>
    </citation>
    <scope>IDENTIFICATION</scope>
</reference>
<evidence type="ECO:0000256" key="8">
    <source>
        <dbReference type="ARBA" id="ARBA00023242"/>
    </source>
</evidence>
<feature type="domain" description="C2H2-type" evidence="14">
    <location>
        <begin position="368"/>
        <end position="395"/>
    </location>
</feature>
<dbReference type="PROSITE" id="PS00028">
    <property type="entry name" value="ZINC_FINGER_C2H2_1"/>
    <property type="match status" value="4"/>
</dbReference>
<evidence type="ECO:0000256" key="13">
    <source>
        <dbReference type="SAM" id="MobiDB-lite"/>
    </source>
</evidence>
<comment type="subcellular location">
    <subcellularLocation>
        <location evidence="12">Nucleus</location>
    </subcellularLocation>
</comment>
<dbReference type="Ensembl" id="ENSSSCT00035042783.1">
    <property type="protein sequence ID" value="ENSSSCP00035017108.1"/>
    <property type="gene ID" value="ENSSSCG00035032310.1"/>
</dbReference>
<comment type="function">
    <text evidence="9">Embryonic stem (ES) cell-specific transcription factor required to regulate ES cell pluripotency. Binds telomeres and plays a key role in genomic stability in ES cells by regulating telomere elongation. Acts as an activator of spontaneous telomere sister chromatid exchange (T-SCE) and telomere elongation in undifferentiated ES cells.</text>
</comment>
<dbReference type="Ensembl" id="ENSSSCT00025010364.1">
    <property type="protein sequence ID" value="ENSSSCP00025004147.1"/>
    <property type="gene ID" value="ENSSSCG00025007803.1"/>
</dbReference>
<dbReference type="Proteomes" id="UP000694570">
    <property type="component" value="Unplaced"/>
</dbReference>
<dbReference type="Proteomes" id="UP000694571">
    <property type="component" value="Unplaced"/>
</dbReference>
<dbReference type="GO" id="GO:0005634">
    <property type="term" value="C:nucleus"/>
    <property type="evidence" value="ECO:0007669"/>
    <property type="project" value="UniProtKB-SubCell"/>
</dbReference>
<keyword evidence="6" id="KW-0238">DNA-binding</keyword>
<name>A0A4X1SMN9_PIG</name>
<feature type="region of interest" description="Disordered" evidence="13">
    <location>
        <begin position="286"/>
        <end position="305"/>
    </location>
</feature>
<dbReference type="Pfam" id="PF00096">
    <property type="entry name" value="zf-C2H2"/>
    <property type="match status" value="4"/>
</dbReference>
<evidence type="ECO:0000256" key="10">
    <source>
        <dbReference type="ARBA" id="ARBA00072397"/>
    </source>
</evidence>
<keyword evidence="1" id="KW-0479">Metal-binding</keyword>
<dbReference type="PANTHER" id="PTHR23235:SF142">
    <property type="entry name" value="ZINC FINGER PROTEIN 384"/>
    <property type="match status" value="1"/>
</dbReference>
<dbReference type="Ensembl" id="ENSSSCT00040052091.1">
    <property type="protein sequence ID" value="ENSSSCP00040021617.1"/>
    <property type="gene ID" value="ENSSSCG00040038956.1"/>
</dbReference>
<dbReference type="PROSITE" id="PS50157">
    <property type="entry name" value="ZINC_FINGER_C2H2_2"/>
    <property type="match status" value="4"/>
</dbReference>
<evidence type="ECO:0000256" key="2">
    <source>
        <dbReference type="ARBA" id="ARBA00022737"/>
    </source>
</evidence>
<feature type="domain" description="C2H2-type" evidence="14">
    <location>
        <begin position="396"/>
        <end position="418"/>
    </location>
</feature>
<dbReference type="Ensembl" id="ENSSSCT00055040627.1">
    <property type="protein sequence ID" value="ENSSSCP00055032334.1"/>
    <property type="gene ID" value="ENSSSCG00055020722.1"/>
</dbReference>
<feature type="domain" description="SCAN box" evidence="15">
    <location>
        <begin position="59"/>
        <end position="122"/>
    </location>
</feature>
<feature type="region of interest" description="Disordered" evidence="13">
    <location>
        <begin position="165"/>
        <end position="199"/>
    </location>
</feature>
<dbReference type="Pfam" id="PF02023">
    <property type="entry name" value="SCAN"/>
    <property type="match status" value="1"/>
</dbReference>
<evidence type="ECO:0000256" key="9">
    <source>
        <dbReference type="ARBA" id="ARBA00057330"/>
    </source>
</evidence>
<evidence type="ECO:0000259" key="14">
    <source>
        <dbReference type="PROSITE" id="PS50157"/>
    </source>
</evidence>
<reference evidence="16 17" key="1">
    <citation type="submission" date="2017-08" db="EMBL/GenBank/DDBJ databases">
        <title>USMARCv1.0.</title>
        <authorList>
            <person name="Hannum G.I."/>
            <person name="Koren S."/>
            <person name="Schroeder S.G."/>
            <person name="Chin S.C."/>
            <person name="Nonneman D.J."/>
            <person name="Becker S.A."/>
            <person name="Rosen B.D."/>
            <person name="Bickhart D.M."/>
            <person name="Putnam N.H."/>
            <person name="Green R.E."/>
            <person name="Tuggle C.K."/>
            <person name="Liu H."/>
            <person name="Rohrer G.A."/>
            <person name="Warr A."/>
            <person name="Hall R."/>
            <person name="Kim K."/>
            <person name="Hume D.A."/>
            <person name="Talbot R."/>
            <person name="Chow W."/>
            <person name="Howe K."/>
            <person name="Schwartz A.S."/>
            <person name="Watson M."/>
            <person name="Archibald A.L."/>
            <person name="Phillippy A.M."/>
            <person name="Smith T.P.L."/>
        </authorList>
    </citation>
    <scope>NUCLEOTIDE SEQUENCE [LARGE SCALE GENOMIC DNA]</scope>
</reference>
<evidence type="ECO:0000256" key="12">
    <source>
        <dbReference type="PROSITE-ProRule" id="PRU00187"/>
    </source>
</evidence>
<dbReference type="Proteomes" id="UP000694722">
    <property type="component" value="Unplaced"/>
</dbReference>
<dbReference type="Proteomes" id="UP000694725">
    <property type="component" value="Unplaced"/>
</dbReference>
<accession>A0A4X1SMN9</accession>
<dbReference type="PANTHER" id="PTHR23235">
    <property type="entry name" value="KRUEPPEL-LIKE TRANSCRIPTION FACTOR"/>
    <property type="match status" value="1"/>
</dbReference>
<keyword evidence="4" id="KW-0862">Zinc</keyword>
<dbReference type="InterPro" id="IPR003309">
    <property type="entry name" value="SCAN_dom"/>
</dbReference>
<feature type="region of interest" description="Disordered" evidence="13">
    <location>
        <begin position="229"/>
        <end position="270"/>
    </location>
</feature>
<dbReference type="Gene3D" id="3.30.160.60">
    <property type="entry name" value="Classic Zinc Finger"/>
    <property type="match status" value="4"/>
</dbReference>
<dbReference type="Proteomes" id="UP000694724">
    <property type="component" value="Unplaced"/>
</dbReference>
<dbReference type="GO" id="GO:0008270">
    <property type="term" value="F:zinc ion binding"/>
    <property type="evidence" value="ECO:0007669"/>
    <property type="project" value="UniProtKB-KW"/>
</dbReference>
<keyword evidence="8 12" id="KW-0539">Nucleus</keyword>
<dbReference type="AlphaFoldDB" id="A0A4X1SMN9"/>
<evidence type="ECO:0000256" key="1">
    <source>
        <dbReference type="ARBA" id="ARBA00022723"/>
    </source>
</evidence>
<dbReference type="InterPro" id="IPR013087">
    <property type="entry name" value="Znf_C2H2_type"/>
</dbReference>
<dbReference type="InterPro" id="IPR038269">
    <property type="entry name" value="SCAN_sf"/>
</dbReference>
<dbReference type="FunFam" id="3.30.160.60:FF:000358">
    <property type="entry name" value="zinc finger protein 24"/>
    <property type="match status" value="1"/>
</dbReference>
<keyword evidence="3 11" id="KW-0863">Zinc-finger</keyword>
<dbReference type="Ensembl" id="ENSSSCT00070003984.1">
    <property type="protein sequence ID" value="ENSSSCP00070003300.1"/>
    <property type="gene ID" value="ENSSSCG00070002133.1"/>
</dbReference>
<evidence type="ECO:0000313" key="16">
    <source>
        <dbReference type="Ensembl" id="ENSSSCP00070003300.1"/>
    </source>
</evidence>
<dbReference type="FunFam" id="1.10.4020.10:FF:000004">
    <property type="entry name" value="Zinc finger and SCAN domain containing 4"/>
    <property type="match status" value="1"/>
</dbReference>
<dbReference type="Proteomes" id="UP000694728">
    <property type="component" value="Unplaced"/>
</dbReference>
<proteinExistence type="predicted"/>
<dbReference type="OMA" id="HEKITPP"/>
<evidence type="ECO:0000256" key="4">
    <source>
        <dbReference type="ARBA" id="ARBA00022833"/>
    </source>
</evidence>
<protein>
    <recommendedName>
        <fullName evidence="10">Zinc finger and SCAN domain-containing protein 4</fullName>
    </recommendedName>
</protein>
<dbReference type="InterPro" id="IPR036236">
    <property type="entry name" value="Znf_C2H2_sf"/>
</dbReference>
<dbReference type="PROSITE" id="PS50804">
    <property type="entry name" value="SCAN_BOX"/>
    <property type="match status" value="1"/>
</dbReference>
<dbReference type="Proteomes" id="UP000694720">
    <property type="component" value="Unplaced"/>
</dbReference>
<keyword evidence="5" id="KW-0805">Transcription regulation</keyword>
<evidence type="ECO:0000256" key="7">
    <source>
        <dbReference type="ARBA" id="ARBA00023163"/>
    </source>
</evidence>
<dbReference type="Ensembl" id="ENSSSCT00050071619.1">
    <property type="protein sequence ID" value="ENSSSCP00050030798.1"/>
    <property type="gene ID" value="ENSSSCG00050052590.1"/>
</dbReference>
<evidence type="ECO:0000256" key="3">
    <source>
        <dbReference type="ARBA" id="ARBA00022771"/>
    </source>
</evidence>
<evidence type="ECO:0000259" key="15">
    <source>
        <dbReference type="PROSITE" id="PS50804"/>
    </source>
</evidence>
<evidence type="ECO:0000256" key="6">
    <source>
        <dbReference type="ARBA" id="ARBA00023125"/>
    </source>
</evidence>
<keyword evidence="2" id="KW-0677">Repeat</keyword>
<dbReference type="Proteomes" id="UP000314985">
    <property type="component" value="Chromosome 6"/>
</dbReference>
<feature type="domain" description="C2H2-type" evidence="14">
    <location>
        <begin position="340"/>
        <end position="367"/>
    </location>
</feature>
<dbReference type="SMR" id="A0A4X1SMN9"/>
<dbReference type="FunFam" id="3.30.160.60:FF:001615">
    <property type="entry name" value="Zinc finger and SCAN domain containing 4"/>
    <property type="match status" value="1"/>
</dbReference>
<keyword evidence="7" id="KW-0804">Transcription</keyword>